<evidence type="ECO:0000313" key="4">
    <source>
        <dbReference type="EMBL" id="PYC64766.1"/>
    </source>
</evidence>
<evidence type="ECO:0000256" key="1">
    <source>
        <dbReference type="ARBA" id="ARBA00007118"/>
    </source>
</evidence>
<comment type="similarity">
    <text evidence="1">Belongs to the nitroreductase family.</text>
</comment>
<proteinExistence type="inferred from homology"/>
<dbReference type="AlphaFoldDB" id="A0A318NB66"/>
<dbReference type="OrthoDB" id="9802510at2"/>
<sequence>MGSAVTATGIAPVLQSRFSPLRFDSDHQLSEADVAILLEAARWAPSAGNSQPWAFHFRRRGDAGHAALVDHLAASSRRWAPQASALVVNLAQREVDDSGIEYSEFADYDLGQAVAHMTVQAHSMGLACRQFRAFNLDALHDTMRVAPGWQILTMTAIGVAADDDQPIPRHRRSITDLITAGVAPPDHDTTDQPRRA</sequence>
<accession>A0A318NB66</accession>
<dbReference type="InterPro" id="IPR029479">
    <property type="entry name" value="Nitroreductase"/>
</dbReference>
<dbReference type="EMBL" id="PYBV01000051">
    <property type="protein sequence ID" value="PYC64766.1"/>
    <property type="molecule type" value="Genomic_DNA"/>
</dbReference>
<dbReference type="SUPFAM" id="SSF55469">
    <property type="entry name" value="FMN-dependent nitroreductase-like"/>
    <property type="match status" value="1"/>
</dbReference>
<dbReference type="Proteomes" id="UP000248333">
    <property type="component" value="Unassembled WGS sequence"/>
</dbReference>
<dbReference type="GO" id="GO:0016491">
    <property type="term" value="F:oxidoreductase activity"/>
    <property type="evidence" value="ECO:0007669"/>
    <property type="project" value="UniProtKB-KW"/>
</dbReference>
<feature type="domain" description="Nitroreductase" evidence="3">
    <location>
        <begin position="16"/>
        <end position="78"/>
    </location>
</feature>
<evidence type="ECO:0000313" key="5">
    <source>
        <dbReference type="Proteomes" id="UP000248333"/>
    </source>
</evidence>
<gene>
    <name evidence="4" type="ORF">C7C45_29945</name>
</gene>
<dbReference type="Pfam" id="PF00881">
    <property type="entry name" value="Nitroreductase"/>
    <property type="match status" value="1"/>
</dbReference>
<protein>
    <submittedName>
        <fullName evidence="4">Nitroreductase</fullName>
    </submittedName>
</protein>
<dbReference type="Gene3D" id="3.40.109.10">
    <property type="entry name" value="NADH Oxidase"/>
    <property type="match status" value="1"/>
</dbReference>
<organism evidence="4 5">
    <name type="scientific">Micromonospora arborensis</name>
    <dbReference type="NCBI Taxonomy" id="2116518"/>
    <lineage>
        <taxon>Bacteria</taxon>
        <taxon>Bacillati</taxon>
        <taxon>Actinomycetota</taxon>
        <taxon>Actinomycetes</taxon>
        <taxon>Micromonosporales</taxon>
        <taxon>Micromonosporaceae</taxon>
        <taxon>Micromonospora</taxon>
    </lineage>
</organism>
<keyword evidence="5" id="KW-1185">Reference proteome</keyword>
<evidence type="ECO:0000259" key="3">
    <source>
        <dbReference type="Pfam" id="PF00881"/>
    </source>
</evidence>
<name>A0A318NB66_9ACTN</name>
<keyword evidence="2" id="KW-0560">Oxidoreductase</keyword>
<comment type="caution">
    <text evidence="4">The sequence shown here is derived from an EMBL/GenBank/DDBJ whole genome shotgun (WGS) entry which is preliminary data.</text>
</comment>
<dbReference type="InterPro" id="IPR000415">
    <property type="entry name" value="Nitroreductase-like"/>
</dbReference>
<reference evidence="4 5" key="1">
    <citation type="submission" date="2018-03" db="EMBL/GenBank/DDBJ databases">
        <title>Bioinformatic expansion and discovery of thiopeptide antibiotics.</title>
        <authorList>
            <person name="Schwalen C.J."/>
            <person name="Hudson G.A."/>
            <person name="Mitchell D.A."/>
        </authorList>
    </citation>
    <scope>NUCLEOTIDE SEQUENCE [LARGE SCALE GENOMIC DNA]</scope>
    <source>
        <strain evidence="4 5">NRRL 8041</strain>
    </source>
</reference>
<dbReference type="PANTHER" id="PTHR43673:SF10">
    <property type="entry name" value="NADH DEHYDROGENASE_NAD(P)H NITROREDUCTASE XCC3605-RELATED"/>
    <property type="match status" value="1"/>
</dbReference>
<evidence type="ECO:0000256" key="2">
    <source>
        <dbReference type="ARBA" id="ARBA00023002"/>
    </source>
</evidence>
<dbReference type="PANTHER" id="PTHR43673">
    <property type="entry name" value="NAD(P)H NITROREDUCTASE YDGI-RELATED"/>
    <property type="match status" value="1"/>
</dbReference>